<dbReference type="Proteomes" id="UP000644660">
    <property type="component" value="Unassembled WGS sequence"/>
</dbReference>
<dbReference type="PROSITE" id="PS50048">
    <property type="entry name" value="ZN2_CY6_FUNGAL_2"/>
    <property type="match status" value="1"/>
</dbReference>
<sequence>MSSSAGSRTSKKACAVCTKRKVKCDRQIPCSNCIRRGQESECIKAVTNDFIQNPELGSGKDSSLNILRLWQSYEYWISDIGLFKTKNIDITERLPSMEAQLAECSFWTDYIKLEDSFKLLNFAVENLGPLYFGSLGDISELFVQLETYWSRRQQFKETPDALLFSIDDYYWNSLLWAIFSMCVYYMPLDDISESFEVQPICEQLGIEENQQWSESLQLTLVQGFTKCSLHFLQQADYGRNPDVRFIQSFLILSTTNFQLSDCFLRDTLLAQCAHIARFFNIDSYKQLATDDESTDLSKEVFSKIWMSMCIQDYQQESPTKNNSFHKEIPSLLQHAAFYQDMPNFDIYKQEDSFESLCWKITSLERDLDRYLLTSFKPQIKTFDAIKRELSIFEKKIGNVNFEKKSINSQFEKFISTFLLSTIYWKLHKMYFIYFDTADSLQLSVHYLQLMVHLIETNMNHGLTFFNKHPLIIRSLSRMVPFYAFYNIFESNPQIEELNNDLGNLILALPILLGEKCVKLSYLVQRLNSMKIIWEKVRVEGTSSNWNHPVLKIIQDDIKIISRYCNRTLILVKGVPSFGDATDTINDETEENDKEYFARNKESSEFKFIVNEFEKQHSIISLFS</sequence>
<comment type="subcellular location">
    <subcellularLocation>
        <location evidence="1">Nucleus</location>
    </subcellularLocation>
</comment>
<dbReference type="SUPFAM" id="SSF57701">
    <property type="entry name" value="Zn2/Cys6 DNA-binding domain"/>
    <property type="match status" value="1"/>
</dbReference>
<protein>
    <submittedName>
        <fullName evidence="4">Similar to Saccharomyces cerevisiae YMR168C CEP3 Essential kinetochore protein, component of the CBF3 complex that binds the CDEIII region of the centromere</fullName>
    </submittedName>
</protein>
<dbReference type="InterPro" id="IPR001138">
    <property type="entry name" value="Zn2Cys6_DnaBD"/>
</dbReference>
<keyword evidence="2" id="KW-0539">Nucleus</keyword>
<dbReference type="Gene3D" id="4.10.240.10">
    <property type="entry name" value="Zn(2)-C6 fungal-type DNA-binding domain"/>
    <property type="match status" value="1"/>
</dbReference>
<dbReference type="GO" id="GO:0000981">
    <property type="term" value="F:DNA-binding transcription factor activity, RNA polymerase II-specific"/>
    <property type="evidence" value="ECO:0007669"/>
    <property type="project" value="InterPro"/>
</dbReference>
<dbReference type="InterPro" id="IPR050613">
    <property type="entry name" value="Sec_Metabolite_Reg"/>
</dbReference>
<dbReference type="CDD" id="cd00067">
    <property type="entry name" value="GAL4"/>
    <property type="match status" value="1"/>
</dbReference>
<dbReference type="SMART" id="SM00066">
    <property type="entry name" value="GAL4"/>
    <property type="match status" value="1"/>
</dbReference>
<dbReference type="OrthoDB" id="1747771at2759"/>
<evidence type="ECO:0000256" key="1">
    <source>
        <dbReference type="ARBA" id="ARBA00004123"/>
    </source>
</evidence>
<evidence type="ECO:0000256" key="2">
    <source>
        <dbReference type="ARBA" id="ARBA00023242"/>
    </source>
</evidence>
<proteinExistence type="predicted"/>
<dbReference type="AlphaFoldDB" id="A0A8H2VF86"/>
<reference evidence="4 5" key="1">
    <citation type="submission" date="2020-05" db="EMBL/GenBank/DDBJ databases">
        <authorList>
            <person name="Casaregola S."/>
            <person name="Devillers H."/>
            <person name="Grondin C."/>
        </authorList>
    </citation>
    <scope>NUCLEOTIDE SEQUENCE [LARGE SCALE GENOMIC DNA]</scope>
    <source>
        <strain evidence="4 5">CLIB 1767</strain>
    </source>
</reference>
<accession>A0A8H2VF86</accession>
<evidence type="ECO:0000313" key="4">
    <source>
        <dbReference type="EMBL" id="CAB4254501.1"/>
    </source>
</evidence>
<dbReference type="GeneID" id="64857498"/>
<feature type="domain" description="Zn(2)-C6 fungal-type" evidence="3">
    <location>
        <begin position="13"/>
        <end position="44"/>
    </location>
</feature>
<name>A0A8H2VF86_9SACH</name>
<keyword evidence="5" id="KW-1185">Reference proteome</keyword>
<organism evidence="4 5">
    <name type="scientific">Maudiozyma barnettii</name>
    <dbReference type="NCBI Taxonomy" id="61262"/>
    <lineage>
        <taxon>Eukaryota</taxon>
        <taxon>Fungi</taxon>
        <taxon>Dikarya</taxon>
        <taxon>Ascomycota</taxon>
        <taxon>Saccharomycotina</taxon>
        <taxon>Saccharomycetes</taxon>
        <taxon>Saccharomycetales</taxon>
        <taxon>Saccharomycetaceae</taxon>
        <taxon>Maudiozyma</taxon>
    </lineage>
</organism>
<evidence type="ECO:0000259" key="3">
    <source>
        <dbReference type="PROSITE" id="PS50048"/>
    </source>
</evidence>
<dbReference type="PANTHER" id="PTHR31001">
    <property type="entry name" value="UNCHARACTERIZED TRANSCRIPTIONAL REGULATORY PROTEIN"/>
    <property type="match status" value="1"/>
</dbReference>
<dbReference type="GO" id="GO:0005634">
    <property type="term" value="C:nucleus"/>
    <property type="evidence" value="ECO:0007669"/>
    <property type="project" value="UniProtKB-SubCell"/>
</dbReference>
<dbReference type="EMBL" id="CAEFZW010000004">
    <property type="protein sequence ID" value="CAB4254501.1"/>
    <property type="molecule type" value="Genomic_DNA"/>
</dbReference>
<dbReference type="PROSITE" id="PS00463">
    <property type="entry name" value="ZN2_CY6_FUNGAL_1"/>
    <property type="match status" value="1"/>
</dbReference>
<dbReference type="Pfam" id="PF16846">
    <property type="entry name" value="Cep3"/>
    <property type="match status" value="1"/>
</dbReference>
<dbReference type="InterPro" id="IPR036864">
    <property type="entry name" value="Zn2-C6_fun-type_DNA-bd_sf"/>
</dbReference>
<dbReference type="PANTHER" id="PTHR31001:SF90">
    <property type="entry name" value="CENTROMERE DNA-BINDING PROTEIN COMPLEX CBF3 SUBUNIT B"/>
    <property type="match status" value="1"/>
</dbReference>
<comment type="caution">
    <text evidence="4">The sequence shown here is derived from an EMBL/GenBank/DDBJ whole genome shotgun (WGS) entry which is preliminary data.</text>
</comment>
<dbReference type="GO" id="GO:0008270">
    <property type="term" value="F:zinc ion binding"/>
    <property type="evidence" value="ECO:0007669"/>
    <property type="project" value="InterPro"/>
</dbReference>
<dbReference type="InterPro" id="IPR031760">
    <property type="entry name" value="Cep3_C"/>
</dbReference>
<evidence type="ECO:0000313" key="5">
    <source>
        <dbReference type="Proteomes" id="UP000644660"/>
    </source>
</evidence>
<dbReference type="RefSeq" id="XP_041406345.1">
    <property type="nucleotide sequence ID" value="XM_041550411.1"/>
</dbReference>
<dbReference type="Pfam" id="PF00172">
    <property type="entry name" value="Zn_clus"/>
    <property type="match status" value="1"/>
</dbReference>
<gene>
    <name evidence="4" type="ORF">KABA2_04S07722</name>
</gene>